<dbReference type="Proteomes" id="UP000887104">
    <property type="component" value="Unassembled WGS sequence"/>
</dbReference>
<keyword evidence="1" id="KW-0732">Signal</keyword>
<reference evidence="2" key="1">
    <citation type="submission" date="2021-05" db="EMBL/GenBank/DDBJ databases">
        <title>Molecular characterization for Shewanella algae harboring chromosomal blaOXA-55-like strains isolated from clinical and environment sample.</title>
        <authorList>
            <person name="Ohama Y."/>
            <person name="Aoki K."/>
            <person name="Harada S."/>
            <person name="Moriya K."/>
            <person name="Ishii Y."/>
            <person name="Tateda K."/>
        </authorList>
    </citation>
    <scope>NUCLEOTIDE SEQUENCE</scope>
    <source>
        <strain evidence="2">JCM 11563</strain>
    </source>
</reference>
<feature type="chain" id="PRO_5045122764" description="DUF4019 domain-containing protein" evidence="1">
    <location>
        <begin position="19"/>
        <end position="163"/>
    </location>
</feature>
<proteinExistence type="predicted"/>
<dbReference type="RefSeq" id="WP_220780871.1">
    <property type="nucleotide sequence ID" value="NZ_BPEY01000027.1"/>
</dbReference>
<feature type="signal peptide" evidence="1">
    <location>
        <begin position="1"/>
        <end position="18"/>
    </location>
</feature>
<organism evidence="2 3">
    <name type="scientific">Shewanella sairae</name>
    <dbReference type="NCBI Taxonomy" id="190310"/>
    <lineage>
        <taxon>Bacteria</taxon>
        <taxon>Pseudomonadati</taxon>
        <taxon>Pseudomonadota</taxon>
        <taxon>Gammaproteobacteria</taxon>
        <taxon>Alteromonadales</taxon>
        <taxon>Shewanellaceae</taxon>
        <taxon>Shewanella</taxon>
    </lineage>
</organism>
<sequence length="163" mass="18659">MLRTMFLAALVVATPCQAWNLDKYPPIPDNIDISIPKENCIKAAEVVINQDVELFKALFIPNPATDAQVAQLLKTKHDKYFKKRYTGISNFRLSNAYDYYYEDAKNSINDVVSSEAKSKGYDEEVWIGYTFDTTDPETNFDGEGGGYCRFAKVDEHWYMINLL</sequence>
<evidence type="ECO:0008006" key="4">
    <source>
        <dbReference type="Google" id="ProtNLM"/>
    </source>
</evidence>
<evidence type="ECO:0000313" key="2">
    <source>
        <dbReference type="EMBL" id="GIU45207.1"/>
    </source>
</evidence>
<dbReference type="EMBL" id="BPEY01000027">
    <property type="protein sequence ID" value="GIU45207.1"/>
    <property type="molecule type" value="Genomic_DNA"/>
</dbReference>
<evidence type="ECO:0000313" key="3">
    <source>
        <dbReference type="Proteomes" id="UP000887104"/>
    </source>
</evidence>
<name>A0ABQ4PCB2_9GAMM</name>
<gene>
    <name evidence="2" type="ORF">TUM4438_18160</name>
</gene>
<keyword evidence="3" id="KW-1185">Reference proteome</keyword>
<protein>
    <recommendedName>
        <fullName evidence="4">DUF4019 domain-containing protein</fullName>
    </recommendedName>
</protein>
<comment type="caution">
    <text evidence="2">The sequence shown here is derived from an EMBL/GenBank/DDBJ whole genome shotgun (WGS) entry which is preliminary data.</text>
</comment>
<accession>A0ABQ4PCB2</accession>
<evidence type="ECO:0000256" key="1">
    <source>
        <dbReference type="SAM" id="SignalP"/>
    </source>
</evidence>